<feature type="chain" id="PRO_5042158030" description="AB hydrolase-1 domain-containing protein" evidence="1">
    <location>
        <begin position="30"/>
        <end position="561"/>
    </location>
</feature>
<evidence type="ECO:0000313" key="4">
    <source>
        <dbReference type="EMBL" id="KAJ7333404.1"/>
    </source>
</evidence>
<dbReference type="Gene3D" id="3.40.50.1820">
    <property type="entry name" value="alpha/beta hydrolase"/>
    <property type="match status" value="1"/>
</dbReference>
<organism evidence="4 5">
    <name type="scientific">Mycena albidolilacea</name>
    <dbReference type="NCBI Taxonomy" id="1033008"/>
    <lineage>
        <taxon>Eukaryota</taxon>
        <taxon>Fungi</taxon>
        <taxon>Dikarya</taxon>
        <taxon>Basidiomycota</taxon>
        <taxon>Agaricomycotina</taxon>
        <taxon>Agaricomycetes</taxon>
        <taxon>Agaricomycetidae</taxon>
        <taxon>Agaricales</taxon>
        <taxon>Marasmiineae</taxon>
        <taxon>Mycenaceae</taxon>
        <taxon>Mycena</taxon>
    </lineage>
</organism>
<protein>
    <recommendedName>
        <fullName evidence="6">AB hydrolase-1 domain-containing protein</fullName>
    </recommendedName>
</protein>
<evidence type="ECO:0000256" key="1">
    <source>
        <dbReference type="SAM" id="SignalP"/>
    </source>
</evidence>
<feature type="domain" description="AB hydrolase-1" evidence="2">
    <location>
        <begin position="119"/>
        <end position="307"/>
    </location>
</feature>
<keyword evidence="5" id="KW-1185">Reference proteome</keyword>
<gene>
    <name evidence="4" type="ORF">DFH08DRAFT_1021061</name>
</gene>
<dbReference type="InterPro" id="IPR013595">
    <property type="entry name" value="Pept_S33_TAP-like_C"/>
</dbReference>
<name>A0AAD6ZPF1_9AGAR</name>
<evidence type="ECO:0008006" key="6">
    <source>
        <dbReference type="Google" id="ProtNLM"/>
    </source>
</evidence>
<evidence type="ECO:0000259" key="2">
    <source>
        <dbReference type="Pfam" id="PF00561"/>
    </source>
</evidence>
<dbReference type="AlphaFoldDB" id="A0AAD6ZPF1"/>
<evidence type="ECO:0000259" key="3">
    <source>
        <dbReference type="Pfam" id="PF08386"/>
    </source>
</evidence>
<accession>A0AAD6ZPF1</accession>
<sequence>MLPKPFIFRNPLACKGLLQFLLFLSTATASAIPRADRTNQTIRWIDCHDKVPDAIAPDSIPPTYNVTGGTITGPLPANLFCGEMDVPMDYTKPFDAITNNITIGFAMNRPQKPAQGLILHHAGGPGENAAAQAWANAFNLSYAFVGLEDFDFLAINCRGLQFSNPLNISSGVFFNNLSFAFPSTQDEFDQYQTAMTNFYNAATRDTTPPGIMEHLGAVELIQDWDSMRAALGYEKVSFGGVSYGTFVGMAYAARYPERVDRFVLDAAIPHGMPYQDMVTSQVAAANRLVQRSDAFCLTDPTCPFYGQGNGSVVKAWETVLAQAIQSPIPAPGCGPGTGCNSPVTATDLRQGVPFWLRANPDFPLFNQALNASLHGDASLFAYRPLADIRESVVSPLLCSDFKIDDPVKTFAGWNSLNEPSGDPLGIIYSQIWQMLLMCTVWPFSAPEQATLPTNLTLMWMTADFDLNLPTELTTFSWEQSPEATLIIRHGDDHTSLPNAPPAAAAGHVARAFLRTGVMPGATSNLNFTIIAPGGTRGPVPGAYDVPTGAVQGDMSSIENIV</sequence>
<keyword evidence="1" id="KW-0732">Signal</keyword>
<proteinExistence type="predicted"/>
<reference evidence="4" key="1">
    <citation type="submission" date="2023-03" db="EMBL/GenBank/DDBJ databases">
        <title>Massive genome expansion in bonnet fungi (Mycena s.s.) driven by repeated elements and novel gene families across ecological guilds.</title>
        <authorList>
            <consortium name="Lawrence Berkeley National Laboratory"/>
            <person name="Harder C.B."/>
            <person name="Miyauchi S."/>
            <person name="Viragh M."/>
            <person name="Kuo A."/>
            <person name="Thoen E."/>
            <person name="Andreopoulos B."/>
            <person name="Lu D."/>
            <person name="Skrede I."/>
            <person name="Drula E."/>
            <person name="Henrissat B."/>
            <person name="Morin E."/>
            <person name="Kohler A."/>
            <person name="Barry K."/>
            <person name="LaButti K."/>
            <person name="Morin E."/>
            <person name="Salamov A."/>
            <person name="Lipzen A."/>
            <person name="Mereny Z."/>
            <person name="Hegedus B."/>
            <person name="Baldrian P."/>
            <person name="Stursova M."/>
            <person name="Weitz H."/>
            <person name="Taylor A."/>
            <person name="Grigoriev I.V."/>
            <person name="Nagy L.G."/>
            <person name="Martin F."/>
            <person name="Kauserud H."/>
        </authorList>
    </citation>
    <scope>NUCLEOTIDE SEQUENCE</scope>
    <source>
        <strain evidence="4">CBHHK002</strain>
    </source>
</reference>
<feature type="domain" description="Peptidase S33 tripeptidyl aminopeptidase-like C-terminal" evidence="3">
    <location>
        <begin position="432"/>
        <end position="520"/>
    </location>
</feature>
<dbReference type="Pfam" id="PF08386">
    <property type="entry name" value="Abhydrolase_4"/>
    <property type="match status" value="1"/>
</dbReference>
<dbReference type="SUPFAM" id="SSF53474">
    <property type="entry name" value="alpha/beta-Hydrolases"/>
    <property type="match status" value="1"/>
</dbReference>
<dbReference type="Pfam" id="PF00561">
    <property type="entry name" value="Abhydrolase_1"/>
    <property type="match status" value="1"/>
</dbReference>
<dbReference type="EMBL" id="JARIHO010000034">
    <property type="protein sequence ID" value="KAJ7333404.1"/>
    <property type="molecule type" value="Genomic_DNA"/>
</dbReference>
<comment type="caution">
    <text evidence="4">The sequence shown here is derived from an EMBL/GenBank/DDBJ whole genome shotgun (WGS) entry which is preliminary data.</text>
</comment>
<feature type="signal peptide" evidence="1">
    <location>
        <begin position="1"/>
        <end position="29"/>
    </location>
</feature>
<dbReference type="InterPro" id="IPR000073">
    <property type="entry name" value="AB_hydrolase_1"/>
</dbReference>
<evidence type="ECO:0000313" key="5">
    <source>
        <dbReference type="Proteomes" id="UP001218218"/>
    </source>
</evidence>
<dbReference type="Proteomes" id="UP001218218">
    <property type="component" value="Unassembled WGS sequence"/>
</dbReference>
<dbReference type="InterPro" id="IPR029058">
    <property type="entry name" value="AB_hydrolase_fold"/>
</dbReference>